<organism evidence="1 2">
    <name type="scientific">Nonomuraea soli</name>
    <dbReference type="NCBI Taxonomy" id="1032476"/>
    <lineage>
        <taxon>Bacteria</taxon>
        <taxon>Bacillati</taxon>
        <taxon>Actinomycetota</taxon>
        <taxon>Actinomycetes</taxon>
        <taxon>Streptosporangiales</taxon>
        <taxon>Streptosporangiaceae</taxon>
        <taxon>Nonomuraea</taxon>
    </lineage>
</organism>
<name>A0A7W0CUF0_9ACTN</name>
<dbReference type="RefSeq" id="WP_181616086.1">
    <property type="nucleotide sequence ID" value="NZ_BAABAM010000013.1"/>
</dbReference>
<accession>A0A7W0CUF0</accession>
<keyword evidence="2" id="KW-1185">Reference proteome</keyword>
<gene>
    <name evidence="1" type="ORF">HNR30_008776</name>
</gene>
<comment type="caution">
    <text evidence="1">The sequence shown here is derived from an EMBL/GenBank/DDBJ whole genome shotgun (WGS) entry which is preliminary data.</text>
</comment>
<evidence type="ECO:0000313" key="2">
    <source>
        <dbReference type="Proteomes" id="UP000530928"/>
    </source>
</evidence>
<protein>
    <submittedName>
        <fullName evidence="1">Uncharacterized protein</fullName>
    </submittedName>
</protein>
<reference evidence="1 2" key="1">
    <citation type="submission" date="2020-07" db="EMBL/GenBank/DDBJ databases">
        <title>Genomic Encyclopedia of Type Strains, Phase IV (KMG-IV): sequencing the most valuable type-strain genomes for metagenomic binning, comparative biology and taxonomic classification.</title>
        <authorList>
            <person name="Goeker M."/>
        </authorList>
    </citation>
    <scope>NUCLEOTIDE SEQUENCE [LARGE SCALE GENOMIC DNA]</scope>
    <source>
        <strain evidence="1 2">DSM 45533</strain>
    </source>
</reference>
<proteinExistence type="predicted"/>
<dbReference type="EMBL" id="JACDUR010000011">
    <property type="protein sequence ID" value="MBA2897378.1"/>
    <property type="molecule type" value="Genomic_DNA"/>
</dbReference>
<sequence length="211" mass="23414">MTPAEEIDDLLSELAHLMERLGELFAEPVADPTQGSAQHHKVTGSPEPWHKEAAAAYFDAHAGLRRIEGDLIYVVSGASRPGRPGSDVHTRAASAAIRRLVRGVPDELARIVRDELARWVEAAKQVGDIGEAERWAPIHVPRGQLPPACPHCGTFSLRVAVESRRVMCWLTRCVDDAGRRPQGHLERSRYNLDTAVIRWVDGSQTYYREAT</sequence>
<dbReference type="Proteomes" id="UP000530928">
    <property type="component" value="Unassembled WGS sequence"/>
</dbReference>
<evidence type="ECO:0000313" key="1">
    <source>
        <dbReference type="EMBL" id="MBA2897378.1"/>
    </source>
</evidence>
<dbReference type="AlphaFoldDB" id="A0A7W0CUF0"/>